<dbReference type="PROSITE" id="PS50937">
    <property type="entry name" value="HTH_MERR_2"/>
    <property type="match status" value="1"/>
</dbReference>
<dbReference type="GO" id="GO:0003700">
    <property type="term" value="F:DNA-binding transcription factor activity"/>
    <property type="evidence" value="ECO:0007669"/>
    <property type="project" value="InterPro"/>
</dbReference>
<dbReference type="EMBL" id="FOHO01000021">
    <property type="protein sequence ID" value="SEU04439.1"/>
    <property type="molecule type" value="Genomic_DNA"/>
</dbReference>
<dbReference type="Gene3D" id="1.10.1660.10">
    <property type="match status" value="1"/>
</dbReference>
<dbReference type="PANTHER" id="PTHR30204:SF92">
    <property type="entry name" value="HTH-TYPE TRANSCRIPTIONAL REGULATOR ZNTR"/>
    <property type="match status" value="1"/>
</dbReference>
<evidence type="ECO:0000256" key="1">
    <source>
        <dbReference type="ARBA" id="ARBA00023125"/>
    </source>
</evidence>
<dbReference type="InterPro" id="IPR047057">
    <property type="entry name" value="MerR_fam"/>
</dbReference>
<gene>
    <name evidence="3" type="ORF">SAMN04489858_12118</name>
</gene>
<evidence type="ECO:0000313" key="4">
    <source>
        <dbReference type="Proteomes" id="UP000199180"/>
    </source>
</evidence>
<feature type="domain" description="HTH merR-type" evidence="2">
    <location>
        <begin position="1"/>
        <end position="70"/>
    </location>
</feature>
<dbReference type="SUPFAM" id="SSF46955">
    <property type="entry name" value="Putative DNA-binding domain"/>
    <property type="match status" value="1"/>
</dbReference>
<dbReference type="Proteomes" id="UP000199180">
    <property type="component" value="Unassembled WGS sequence"/>
</dbReference>
<dbReference type="InterPro" id="IPR009061">
    <property type="entry name" value="DNA-bd_dom_put_sf"/>
</dbReference>
<dbReference type="OrthoDB" id="9802944at2"/>
<dbReference type="CDD" id="cd04785">
    <property type="entry name" value="HTH_CadR-PbrR-like"/>
    <property type="match status" value="1"/>
</dbReference>
<dbReference type="AlphaFoldDB" id="A0A1I0J3X0"/>
<dbReference type="GO" id="GO:0003677">
    <property type="term" value="F:DNA binding"/>
    <property type="evidence" value="ECO:0007669"/>
    <property type="project" value="UniProtKB-KW"/>
</dbReference>
<reference evidence="3 4" key="1">
    <citation type="submission" date="2016-10" db="EMBL/GenBank/DDBJ databases">
        <authorList>
            <person name="de Groot N.N."/>
        </authorList>
    </citation>
    <scope>NUCLEOTIDE SEQUENCE [LARGE SCALE GENOMIC DNA]</scope>
    <source>
        <strain evidence="3 4">DSM 17862</strain>
    </source>
</reference>
<sequence>MFSIGQMSRQSGVKVPTIRYYEQIGLLPAPDRSAGNQRRYDQAALQQLRFIRHARQLGFHLDAIAGLIELQSLPDPSCHDARRIARAQLSEVRGRIARLQALETELDRIAEGCHGDCGPGDCVVLASVADHASCVTAHDAPPDLGDSPRGAP</sequence>
<dbReference type="SMART" id="SM00422">
    <property type="entry name" value="HTH_MERR"/>
    <property type="match status" value="1"/>
</dbReference>
<evidence type="ECO:0000313" key="3">
    <source>
        <dbReference type="EMBL" id="SEU04439.1"/>
    </source>
</evidence>
<dbReference type="PANTHER" id="PTHR30204">
    <property type="entry name" value="REDOX-CYCLING DRUG-SENSING TRANSCRIPTIONAL ACTIVATOR SOXR"/>
    <property type="match status" value="1"/>
</dbReference>
<dbReference type="Pfam" id="PF13411">
    <property type="entry name" value="MerR_1"/>
    <property type="match status" value="1"/>
</dbReference>
<dbReference type="STRING" id="364199.SAMN04489858_12118"/>
<proteinExistence type="predicted"/>
<accession>A0A1I0J3X0</accession>
<dbReference type="InterPro" id="IPR000551">
    <property type="entry name" value="MerR-type_HTH_dom"/>
</dbReference>
<dbReference type="RefSeq" id="WP_090737800.1">
    <property type="nucleotide sequence ID" value="NZ_FOHO01000021.1"/>
</dbReference>
<keyword evidence="4" id="KW-1185">Reference proteome</keyword>
<dbReference type="PROSITE" id="PS00552">
    <property type="entry name" value="HTH_MERR_1"/>
    <property type="match status" value="1"/>
</dbReference>
<organism evidence="3 4">
    <name type="scientific">Paracoccus homiensis</name>
    <dbReference type="NCBI Taxonomy" id="364199"/>
    <lineage>
        <taxon>Bacteria</taxon>
        <taxon>Pseudomonadati</taxon>
        <taxon>Pseudomonadota</taxon>
        <taxon>Alphaproteobacteria</taxon>
        <taxon>Rhodobacterales</taxon>
        <taxon>Paracoccaceae</taxon>
        <taxon>Paracoccus</taxon>
    </lineage>
</organism>
<dbReference type="PRINTS" id="PR00040">
    <property type="entry name" value="HTHMERR"/>
</dbReference>
<protein>
    <submittedName>
        <fullName evidence="3">DNA-binding transcriptional regulator, MerR family</fullName>
    </submittedName>
</protein>
<evidence type="ECO:0000259" key="2">
    <source>
        <dbReference type="PROSITE" id="PS50937"/>
    </source>
</evidence>
<keyword evidence="1 3" id="KW-0238">DNA-binding</keyword>
<name>A0A1I0J3X0_9RHOB</name>